<accession>A0A3P7EGB9</accession>
<dbReference type="EMBL" id="UYWW01012711">
    <property type="protein sequence ID" value="VDM22060.1"/>
    <property type="molecule type" value="Genomic_DNA"/>
</dbReference>
<sequence length="79" mass="9305">MIVLYWENNLGSGQFVWPEKQPGVAPEEPTSAAAESAYDRYKYLPLRNRTFKLRTQFLDDKRQKDREKEEKEKAANAKK</sequence>
<gene>
    <name evidence="2" type="ORF">WBA_LOCUS12292</name>
</gene>
<keyword evidence="3" id="KW-1185">Reference proteome</keyword>
<reference evidence="2 3" key="1">
    <citation type="submission" date="2018-11" db="EMBL/GenBank/DDBJ databases">
        <authorList>
            <consortium name="Pathogen Informatics"/>
        </authorList>
    </citation>
    <scope>NUCLEOTIDE SEQUENCE [LARGE SCALE GENOMIC DNA]</scope>
</reference>
<dbReference type="Proteomes" id="UP000270924">
    <property type="component" value="Unassembled WGS sequence"/>
</dbReference>
<feature type="region of interest" description="Disordered" evidence="1">
    <location>
        <begin position="57"/>
        <end position="79"/>
    </location>
</feature>
<dbReference type="AlphaFoldDB" id="A0A3P7EGB9"/>
<evidence type="ECO:0000256" key="1">
    <source>
        <dbReference type="SAM" id="MobiDB-lite"/>
    </source>
</evidence>
<evidence type="ECO:0000313" key="3">
    <source>
        <dbReference type="Proteomes" id="UP000270924"/>
    </source>
</evidence>
<dbReference type="InParanoid" id="A0A3P7EGB9"/>
<protein>
    <submittedName>
        <fullName evidence="2">Uncharacterized protein</fullName>
    </submittedName>
</protein>
<proteinExistence type="predicted"/>
<evidence type="ECO:0000313" key="2">
    <source>
        <dbReference type="EMBL" id="VDM22060.1"/>
    </source>
</evidence>
<organism evidence="2 3">
    <name type="scientific">Wuchereria bancrofti</name>
    <dbReference type="NCBI Taxonomy" id="6293"/>
    <lineage>
        <taxon>Eukaryota</taxon>
        <taxon>Metazoa</taxon>
        <taxon>Ecdysozoa</taxon>
        <taxon>Nematoda</taxon>
        <taxon>Chromadorea</taxon>
        <taxon>Rhabditida</taxon>
        <taxon>Spirurina</taxon>
        <taxon>Spiruromorpha</taxon>
        <taxon>Filarioidea</taxon>
        <taxon>Onchocercidae</taxon>
        <taxon>Wuchereria</taxon>
    </lineage>
</organism>
<name>A0A3P7EGB9_WUCBA</name>